<evidence type="ECO:0000256" key="2">
    <source>
        <dbReference type="ARBA" id="ARBA00022707"/>
    </source>
</evidence>
<evidence type="ECO:0000313" key="7">
    <source>
        <dbReference type="EMBL" id="KAK8945719.1"/>
    </source>
</evidence>
<organism evidence="7 8">
    <name type="scientific">Platanthera guangdongensis</name>
    <dbReference type="NCBI Taxonomy" id="2320717"/>
    <lineage>
        <taxon>Eukaryota</taxon>
        <taxon>Viridiplantae</taxon>
        <taxon>Streptophyta</taxon>
        <taxon>Embryophyta</taxon>
        <taxon>Tracheophyta</taxon>
        <taxon>Spermatophyta</taxon>
        <taxon>Magnoliopsida</taxon>
        <taxon>Liliopsida</taxon>
        <taxon>Asparagales</taxon>
        <taxon>Orchidaceae</taxon>
        <taxon>Orchidoideae</taxon>
        <taxon>Orchideae</taxon>
        <taxon>Orchidinae</taxon>
        <taxon>Platanthera</taxon>
    </lineage>
</organism>
<keyword evidence="8" id="KW-1185">Reference proteome</keyword>
<keyword evidence="2" id="KW-0449">Lipoprotein</keyword>
<accession>A0ABR2LN11</accession>
<dbReference type="InterPro" id="IPR006689">
    <property type="entry name" value="Small_GTPase_ARF/SAR"/>
</dbReference>
<dbReference type="InterPro" id="IPR024156">
    <property type="entry name" value="Small_GTPase_ARF"/>
</dbReference>
<evidence type="ECO:0000256" key="3">
    <source>
        <dbReference type="ARBA" id="ARBA00022741"/>
    </source>
</evidence>
<dbReference type="EMBL" id="JBBWWR010000017">
    <property type="protein sequence ID" value="KAK8945719.1"/>
    <property type="molecule type" value="Genomic_DNA"/>
</dbReference>
<proteinExistence type="inferred from homology"/>
<dbReference type="Pfam" id="PF00025">
    <property type="entry name" value="Arf"/>
    <property type="match status" value="1"/>
</dbReference>
<dbReference type="InterPro" id="IPR027417">
    <property type="entry name" value="P-loop_NTPase"/>
</dbReference>
<dbReference type="PANTHER" id="PTHR11711">
    <property type="entry name" value="ADP RIBOSYLATION FACTOR-RELATED"/>
    <property type="match status" value="1"/>
</dbReference>
<comment type="caution">
    <text evidence="7">The sequence shown here is derived from an EMBL/GenBank/DDBJ whole genome shotgun (WGS) entry which is preliminary data.</text>
</comment>
<feature type="region of interest" description="Disordered" evidence="6">
    <location>
        <begin position="1"/>
        <end position="49"/>
    </location>
</feature>
<keyword evidence="3" id="KW-0547">Nucleotide-binding</keyword>
<name>A0ABR2LN11_9ASPA</name>
<evidence type="ECO:0000256" key="6">
    <source>
        <dbReference type="SAM" id="MobiDB-lite"/>
    </source>
</evidence>
<comment type="similarity">
    <text evidence="1">Belongs to the small GTPase superfamily. Arf family.</text>
</comment>
<keyword evidence="5" id="KW-0342">GTP-binding</keyword>
<reference evidence="7 8" key="1">
    <citation type="journal article" date="2022" name="Nat. Plants">
        <title>Genomes of leafy and leafless Platanthera orchids illuminate the evolution of mycoheterotrophy.</title>
        <authorList>
            <person name="Li M.H."/>
            <person name="Liu K.W."/>
            <person name="Li Z."/>
            <person name="Lu H.C."/>
            <person name="Ye Q.L."/>
            <person name="Zhang D."/>
            <person name="Wang J.Y."/>
            <person name="Li Y.F."/>
            <person name="Zhong Z.M."/>
            <person name="Liu X."/>
            <person name="Yu X."/>
            <person name="Liu D.K."/>
            <person name="Tu X.D."/>
            <person name="Liu B."/>
            <person name="Hao Y."/>
            <person name="Liao X.Y."/>
            <person name="Jiang Y.T."/>
            <person name="Sun W.H."/>
            <person name="Chen J."/>
            <person name="Chen Y.Q."/>
            <person name="Ai Y."/>
            <person name="Zhai J.W."/>
            <person name="Wu S.S."/>
            <person name="Zhou Z."/>
            <person name="Hsiao Y.Y."/>
            <person name="Wu W.L."/>
            <person name="Chen Y.Y."/>
            <person name="Lin Y.F."/>
            <person name="Hsu J.L."/>
            <person name="Li C.Y."/>
            <person name="Wang Z.W."/>
            <person name="Zhao X."/>
            <person name="Zhong W.Y."/>
            <person name="Ma X.K."/>
            <person name="Ma L."/>
            <person name="Huang J."/>
            <person name="Chen G.Z."/>
            <person name="Huang M.Z."/>
            <person name="Huang L."/>
            <person name="Peng D.H."/>
            <person name="Luo Y.B."/>
            <person name="Zou S.Q."/>
            <person name="Chen S.P."/>
            <person name="Lan S."/>
            <person name="Tsai W.C."/>
            <person name="Van de Peer Y."/>
            <person name="Liu Z.J."/>
        </authorList>
    </citation>
    <scope>NUCLEOTIDE SEQUENCE [LARGE SCALE GENOMIC DNA]</scope>
    <source>
        <strain evidence="7">Lor288</strain>
    </source>
</reference>
<dbReference type="Gene3D" id="3.40.50.300">
    <property type="entry name" value="P-loop containing nucleotide triphosphate hydrolases"/>
    <property type="match status" value="1"/>
</dbReference>
<evidence type="ECO:0000313" key="8">
    <source>
        <dbReference type="Proteomes" id="UP001412067"/>
    </source>
</evidence>
<evidence type="ECO:0000256" key="4">
    <source>
        <dbReference type="ARBA" id="ARBA00022892"/>
    </source>
</evidence>
<dbReference type="SUPFAM" id="SSF52540">
    <property type="entry name" value="P-loop containing nucleoside triphosphate hydrolases"/>
    <property type="match status" value="1"/>
</dbReference>
<evidence type="ECO:0000256" key="5">
    <source>
        <dbReference type="ARBA" id="ARBA00023134"/>
    </source>
</evidence>
<keyword evidence="4" id="KW-0813">Transport</keyword>
<sequence length="236" mass="26377">MSKGTPDGAQNGMWVGGDRLEDADERDCRSKMDDKCRRASPVKSSPFVGASNHRRQEISSLRLRAIQQCPVQSQPPFDPVPTRGVNPTCRRLRIPFLAHCFSFTSTTITAQALVVDPELIFGEPCAGLFFRRSFMCNPSVSPVISGQNYSPTNPVYNSRAFGFNVEKVQYKNVIFTVWDVGGQEKLRPLWRHYFNNTDGLPVFITWDNFSMMQPAVLGLGTGRNALNSVATFACHH</sequence>
<dbReference type="Proteomes" id="UP001412067">
    <property type="component" value="Unassembled WGS sequence"/>
</dbReference>
<keyword evidence="4" id="KW-0931">ER-Golgi transport</keyword>
<protein>
    <submittedName>
        <fullName evidence="7">ADP-ribosylation factor 1</fullName>
    </submittedName>
</protein>
<gene>
    <name evidence="7" type="primary">ARF1</name>
    <name evidence="7" type="ORF">KSP40_PGU010355</name>
</gene>
<keyword evidence="2" id="KW-0519">Myristate</keyword>
<evidence type="ECO:0000256" key="1">
    <source>
        <dbReference type="ARBA" id="ARBA00010290"/>
    </source>
</evidence>
<feature type="compositionally biased region" description="Basic and acidic residues" evidence="6">
    <location>
        <begin position="26"/>
        <end position="37"/>
    </location>
</feature>